<dbReference type="InterPro" id="IPR039422">
    <property type="entry name" value="MarR/SlyA-like"/>
</dbReference>
<dbReference type="PANTHER" id="PTHR33164:SF101">
    <property type="entry name" value="TRANSCRIPTIONAL REPRESSOR MPRA"/>
    <property type="match status" value="1"/>
</dbReference>
<dbReference type="Gene3D" id="1.10.10.10">
    <property type="entry name" value="Winged helix-like DNA-binding domain superfamily/Winged helix DNA-binding domain"/>
    <property type="match status" value="1"/>
</dbReference>
<dbReference type="GO" id="GO:0003700">
    <property type="term" value="F:DNA-binding transcription factor activity"/>
    <property type="evidence" value="ECO:0007669"/>
    <property type="project" value="InterPro"/>
</dbReference>
<dbReference type="Proteomes" id="UP000199615">
    <property type="component" value="Unassembled WGS sequence"/>
</dbReference>
<evidence type="ECO:0000313" key="3">
    <source>
        <dbReference type="Proteomes" id="UP000199615"/>
    </source>
</evidence>
<dbReference type="RefSeq" id="WP_011500751.1">
    <property type="nucleotide sequence ID" value="NZ_JANPXA010000092.1"/>
</dbReference>
<dbReference type="InterPro" id="IPR000835">
    <property type="entry name" value="HTH_MarR-typ"/>
</dbReference>
<dbReference type="SMART" id="SM00347">
    <property type="entry name" value="HTH_MARR"/>
    <property type="match status" value="1"/>
</dbReference>
<name>A0A1H8XEJ2_9BRAD</name>
<dbReference type="EMBL" id="FODT01000024">
    <property type="protein sequence ID" value="SEP38306.1"/>
    <property type="molecule type" value="Genomic_DNA"/>
</dbReference>
<organism evidence="2 3">
    <name type="scientific">Rhodopseudomonas pseudopalustris</name>
    <dbReference type="NCBI Taxonomy" id="1513892"/>
    <lineage>
        <taxon>Bacteria</taxon>
        <taxon>Pseudomonadati</taxon>
        <taxon>Pseudomonadota</taxon>
        <taxon>Alphaproteobacteria</taxon>
        <taxon>Hyphomicrobiales</taxon>
        <taxon>Nitrobacteraceae</taxon>
        <taxon>Rhodopseudomonas</taxon>
    </lineage>
</organism>
<protein>
    <submittedName>
        <fullName evidence="2">Transcriptional regulator, MarR family</fullName>
    </submittedName>
</protein>
<dbReference type="GO" id="GO:0006950">
    <property type="term" value="P:response to stress"/>
    <property type="evidence" value="ECO:0007669"/>
    <property type="project" value="TreeGrafter"/>
</dbReference>
<accession>A0A1H8XEJ2</accession>
<keyword evidence="3" id="KW-1185">Reference proteome</keyword>
<reference evidence="3" key="1">
    <citation type="submission" date="2016-10" db="EMBL/GenBank/DDBJ databases">
        <authorList>
            <person name="Varghese N."/>
            <person name="Submissions S."/>
        </authorList>
    </citation>
    <scope>NUCLEOTIDE SEQUENCE [LARGE SCALE GENOMIC DNA]</scope>
    <source>
        <strain evidence="3">DSM 123</strain>
    </source>
</reference>
<dbReference type="PANTHER" id="PTHR33164">
    <property type="entry name" value="TRANSCRIPTIONAL REGULATOR, MARR FAMILY"/>
    <property type="match status" value="1"/>
</dbReference>
<dbReference type="InterPro" id="IPR036388">
    <property type="entry name" value="WH-like_DNA-bd_sf"/>
</dbReference>
<dbReference type="AlphaFoldDB" id="A0A1H8XEJ2"/>
<feature type="domain" description="HTH marR-type" evidence="1">
    <location>
        <begin position="21"/>
        <end position="160"/>
    </location>
</feature>
<dbReference type="SUPFAM" id="SSF46785">
    <property type="entry name" value="Winged helix' DNA-binding domain"/>
    <property type="match status" value="1"/>
</dbReference>
<dbReference type="InterPro" id="IPR036390">
    <property type="entry name" value="WH_DNA-bd_sf"/>
</dbReference>
<gene>
    <name evidence="2" type="ORF">SAMN05444123_1244</name>
</gene>
<proteinExistence type="predicted"/>
<dbReference type="OrthoDB" id="8264636at2"/>
<dbReference type="PROSITE" id="PS50995">
    <property type="entry name" value="HTH_MARR_2"/>
    <property type="match status" value="1"/>
</dbReference>
<evidence type="ECO:0000313" key="2">
    <source>
        <dbReference type="EMBL" id="SEP38306.1"/>
    </source>
</evidence>
<sequence length="169" mass="18210">MPRKAKLGLAVQSIAVDPSTVGEFVTAIGSIAVYLDEIRQFRAKSLGISGPQFAMLTTIRGLDEGDGISVRHVAKAIHVDSSFITTQSKILEKKGLLRRQTDETDARVVNLSLTDKAYKQIAGLAADEQSLNEFIFADLSRDAFEGVTAQLTGLKARLEKACLKIAGGF</sequence>
<dbReference type="Pfam" id="PF01047">
    <property type="entry name" value="MarR"/>
    <property type="match status" value="1"/>
</dbReference>
<evidence type="ECO:0000259" key="1">
    <source>
        <dbReference type="PROSITE" id="PS50995"/>
    </source>
</evidence>